<dbReference type="Proteomes" id="UP000195557">
    <property type="component" value="Unassembled WGS sequence"/>
</dbReference>
<feature type="region of interest" description="Disordered" evidence="1">
    <location>
        <begin position="218"/>
        <end position="239"/>
    </location>
</feature>
<reference evidence="2" key="1">
    <citation type="submission" date="2017-04" db="EMBL/GenBank/DDBJ databases">
        <title>Population genomics of picophytoplankton unveils novel chromosome hypervariability.</title>
        <authorList>
            <consortium name="DOE Joint Genome Institute"/>
            <person name="Blanc-Mathieu R."/>
            <person name="Krasovec M."/>
            <person name="Hebrard M."/>
            <person name="Yau S."/>
            <person name="Desgranges E."/>
            <person name="Martin J."/>
            <person name="Schackwitz W."/>
            <person name="Kuo A."/>
            <person name="Salin G."/>
            <person name="Donnadieu C."/>
            <person name="Desdevises Y."/>
            <person name="Sanchez-Ferandin S."/>
            <person name="Moreau H."/>
            <person name="Rivals E."/>
            <person name="Grigoriev I.V."/>
            <person name="Grimsley N."/>
            <person name="Eyre-Walker A."/>
            <person name="Piganeau G."/>
        </authorList>
    </citation>
    <scope>NUCLEOTIDE SEQUENCE [LARGE SCALE GENOMIC DNA]</scope>
    <source>
        <strain evidence="2">RCC 1115</strain>
    </source>
</reference>
<proteinExistence type="predicted"/>
<feature type="region of interest" description="Disordered" evidence="1">
    <location>
        <begin position="18"/>
        <end position="57"/>
    </location>
</feature>
<gene>
    <name evidence="2" type="ORF">BE221DRAFT_192890</name>
</gene>
<accession>A0A1Y5I870</accession>
<dbReference type="EMBL" id="KZ155786">
    <property type="protein sequence ID" value="OUS45768.1"/>
    <property type="molecule type" value="Genomic_DNA"/>
</dbReference>
<organism evidence="2">
    <name type="scientific">Ostreococcus tauri</name>
    <name type="common">Marine green alga</name>
    <dbReference type="NCBI Taxonomy" id="70448"/>
    <lineage>
        <taxon>Eukaryota</taxon>
        <taxon>Viridiplantae</taxon>
        <taxon>Chlorophyta</taxon>
        <taxon>Mamiellophyceae</taxon>
        <taxon>Mamiellales</taxon>
        <taxon>Bathycoccaceae</taxon>
        <taxon>Ostreococcus</taxon>
    </lineage>
</organism>
<name>A0A1Y5I870_OSTTA</name>
<feature type="region of interest" description="Disordered" evidence="1">
    <location>
        <begin position="419"/>
        <end position="444"/>
    </location>
</feature>
<evidence type="ECO:0000313" key="2">
    <source>
        <dbReference type="EMBL" id="OUS45768.1"/>
    </source>
</evidence>
<evidence type="ECO:0000256" key="1">
    <source>
        <dbReference type="SAM" id="MobiDB-lite"/>
    </source>
</evidence>
<feature type="compositionally biased region" description="Acidic residues" evidence="1">
    <location>
        <begin position="218"/>
        <end position="234"/>
    </location>
</feature>
<dbReference type="AlphaFoldDB" id="A0A1Y5I870"/>
<sequence length="444" mass="48633">MDAVDAAKVVETRARVEQTELTAADAHGTRPGTTVEAVETETRTADVEPKSSEGAEEAKADLTMMFPSSKRRPMGTLGGFDEVMRVKKKRAKRSKPMPKPRYDPTPKLLEDDLVALPASQIVGLNNVVDEEDDYDNIDSIEMEDAFDDAREEVLDTDVDDSPQVTEVPRHVTLPTDEQKFPSSTVRVVGRAEGTINACAMTDMNGVVTEDAAITDVEEGEEVTQPDETPTDVEEAPSAFPGVPVKSAIETVKANVYIGRSLAMNEPEQEALPAVNPTSTFPGKPVSARMPTSQVAQSDITLPSSTQEPVTENVESAWDPSAGFENVPGPVKRGRGRPPKIVAETLLAKTVMQLIESTLAVSDLTKPQYSHIIRESMHKITTTVPKEFDQNTEEGTRAFLSDSCKQKIHSLLDTYVTRLKRRSNSKHSTTQKLPPHKQHVYNTSR</sequence>
<protein>
    <submittedName>
        <fullName evidence="2">Uncharacterized protein</fullName>
    </submittedName>
</protein>
<feature type="compositionally biased region" description="Basic and acidic residues" evidence="1">
    <location>
        <begin position="40"/>
        <end position="57"/>
    </location>
</feature>